<dbReference type="Pfam" id="PF04239">
    <property type="entry name" value="DUF421"/>
    <property type="match status" value="1"/>
</dbReference>
<dbReference type="PANTHER" id="PTHR34582:SF6">
    <property type="entry name" value="UPF0702 TRANSMEMBRANE PROTEIN YCAP"/>
    <property type="match status" value="1"/>
</dbReference>
<keyword evidence="3" id="KW-1003">Cell membrane</keyword>
<name>A0A1H8KE94_9BACI</name>
<dbReference type="Gene3D" id="3.30.240.20">
    <property type="entry name" value="bsu07140 like domains"/>
    <property type="match status" value="2"/>
</dbReference>
<keyword evidence="6 7" id="KW-0472">Membrane</keyword>
<evidence type="ECO:0000256" key="2">
    <source>
        <dbReference type="ARBA" id="ARBA00006448"/>
    </source>
</evidence>
<evidence type="ECO:0000256" key="5">
    <source>
        <dbReference type="ARBA" id="ARBA00022989"/>
    </source>
</evidence>
<accession>A0A1H8KE94</accession>
<keyword evidence="4 7" id="KW-0812">Transmembrane</keyword>
<dbReference type="InterPro" id="IPR023090">
    <property type="entry name" value="UPF0702_alpha/beta_dom_sf"/>
</dbReference>
<evidence type="ECO:0000256" key="3">
    <source>
        <dbReference type="ARBA" id="ARBA00022475"/>
    </source>
</evidence>
<dbReference type="EMBL" id="FODJ01000002">
    <property type="protein sequence ID" value="SEN91087.1"/>
    <property type="molecule type" value="Genomic_DNA"/>
</dbReference>
<comment type="similarity">
    <text evidence="2">Belongs to the UPF0702 family.</text>
</comment>
<feature type="transmembrane region" description="Helical" evidence="7">
    <location>
        <begin position="6"/>
        <end position="23"/>
    </location>
</feature>
<protein>
    <submittedName>
        <fullName evidence="9">Uncharacterized membrane protein YcaP, DUF421 family</fullName>
    </submittedName>
</protein>
<feature type="transmembrane region" description="Helical" evidence="7">
    <location>
        <begin position="59"/>
        <end position="80"/>
    </location>
</feature>
<feature type="domain" description="YetF C-terminal" evidence="8">
    <location>
        <begin position="82"/>
        <end position="199"/>
    </location>
</feature>
<reference evidence="9 10" key="1">
    <citation type="submission" date="2016-10" db="EMBL/GenBank/DDBJ databases">
        <authorList>
            <person name="de Groot N.N."/>
        </authorList>
    </citation>
    <scope>NUCLEOTIDE SEQUENCE [LARGE SCALE GENOMIC DNA]</scope>
    <source>
        <strain evidence="9 10">CGMCC 1.10434</strain>
    </source>
</reference>
<dbReference type="AlphaFoldDB" id="A0A1H8KE94"/>
<dbReference type="GO" id="GO:0005886">
    <property type="term" value="C:plasma membrane"/>
    <property type="evidence" value="ECO:0007669"/>
    <property type="project" value="UniProtKB-SubCell"/>
</dbReference>
<dbReference type="Proteomes" id="UP000199300">
    <property type="component" value="Unassembled WGS sequence"/>
</dbReference>
<evidence type="ECO:0000256" key="1">
    <source>
        <dbReference type="ARBA" id="ARBA00004651"/>
    </source>
</evidence>
<evidence type="ECO:0000256" key="4">
    <source>
        <dbReference type="ARBA" id="ARBA00022692"/>
    </source>
</evidence>
<evidence type="ECO:0000259" key="8">
    <source>
        <dbReference type="Pfam" id="PF04239"/>
    </source>
</evidence>
<feature type="transmembrane region" description="Helical" evidence="7">
    <location>
        <begin position="35"/>
        <end position="53"/>
    </location>
</feature>
<organism evidence="9 10">
    <name type="scientific">Amphibacillus marinus</name>
    <dbReference type="NCBI Taxonomy" id="872970"/>
    <lineage>
        <taxon>Bacteria</taxon>
        <taxon>Bacillati</taxon>
        <taxon>Bacillota</taxon>
        <taxon>Bacilli</taxon>
        <taxon>Bacillales</taxon>
        <taxon>Bacillaceae</taxon>
        <taxon>Amphibacillus</taxon>
    </lineage>
</organism>
<evidence type="ECO:0000313" key="9">
    <source>
        <dbReference type="EMBL" id="SEN91087.1"/>
    </source>
</evidence>
<gene>
    <name evidence="9" type="ORF">SAMN04488134_102258</name>
</gene>
<dbReference type="InterPro" id="IPR007353">
    <property type="entry name" value="DUF421"/>
</dbReference>
<keyword evidence="10" id="KW-1185">Reference proteome</keyword>
<keyword evidence="5 7" id="KW-1133">Transmembrane helix</keyword>
<comment type="subcellular location">
    <subcellularLocation>
        <location evidence="1">Cell membrane</location>
        <topology evidence="1">Multi-pass membrane protein</topology>
    </subcellularLocation>
</comment>
<dbReference type="STRING" id="872970.SAMN04488134_102258"/>
<evidence type="ECO:0000313" key="10">
    <source>
        <dbReference type="Proteomes" id="UP000199300"/>
    </source>
</evidence>
<evidence type="ECO:0000256" key="6">
    <source>
        <dbReference type="ARBA" id="ARBA00023136"/>
    </source>
</evidence>
<dbReference type="PANTHER" id="PTHR34582">
    <property type="entry name" value="UPF0702 TRANSMEMBRANE PROTEIN YCAP"/>
    <property type="match status" value="1"/>
</dbReference>
<dbReference type="RefSeq" id="WP_245751581.1">
    <property type="nucleotide sequence ID" value="NZ_FODJ01000002.1"/>
</dbReference>
<proteinExistence type="inferred from homology"/>
<sequence length="210" mass="24231">MINDLIILTLRTPISYLVILAFFRLTGKKELSEISVLDIGITLMIADLAVRMIDNPEINLLIGVAPIFLLITIQFLFSFLTMKSQTLRHIINGRPTPIIYEGKCHQKNMRKNGYNLNDLFAQLREQNIPDVRDVEYAFLENSGNLTIFRKGETFSLPLIQDGILQKDHMLMMKLTEPWLNKALARQGFDDYKKIFICSYADGKLYIEEKN</sequence>
<evidence type="ECO:0000256" key="7">
    <source>
        <dbReference type="SAM" id="Phobius"/>
    </source>
</evidence>